<dbReference type="OrthoDB" id="8595273at2"/>
<dbReference type="InterPro" id="IPR043129">
    <property type="entry name" value="ATPase_NBD"/>
</dbReference>
<keyword evidence="3" id="KW-1185">Reference proteome</keyword>
<dbReference type="Gene3D" id="3.30.420.40">
    <property type="match status" value="2"/>
</dbReference>
<dbReference type="EMBL" id="JXYA01000027">
    <property type="protein sequence ID" value="KJZ08295.1"/>
    <property type="molecule type" value="Genomic_DNA"/>
</dbReference>
<dbReference type="PATRIC" id="fig|43658.5.peg.2716"/>
<dbReference type="InterPro" id="IPR036390">
    <property type="entry name" value="WH_DNA-bd_sf"/>
</dbReference>
<dbReference type="Pfam" id="PF00480">
    <property type="entry name" value="ROK"/>
    <property type="match status" value="1"/>
</dbReference>
<organism evidence="2 3">
    <name type="scientific">Pseudoalteromonas rubra</name>
    <dbReference type="NCBI Taxonomy" id="43658"/>
    <lineage>
        <taxon>Bacteria</taxon>
        <taxon>Pseudomonadati</taxon>
        <taxon>Pseudomonadota</taxon>
        <taxon>Gammaproteobacteria</taxon>
        <taxon>Alteromonadales</taxon>
        <taxon>Pseudoalteromonadaceae</taxon>
        <taxon>Pseudoalteromonas</taxon>
    </lineage>
</organism>
<accession>A0A0F4QM00</accession>
<dbReference type="AlphaFoldDB" id="A0A0F4QM00"/>
<evidence type="ECO:0000256" key="1">
    <source>
        <dbReference type="ARBA" id="ARBA00006479"/>
    </source>
</evidence>
<dbReference type="PANTHER" id="PTHR18964">
    <property type="entry name" value="ROK (REPRESSOR, ORF, KINASE) FAMILY"/>
    <property type="match status" value="1"/>
</dbReference>
<dbReference type="InterPro" id="IPR036388">
    <property type="entry name" value="WH-like_DNA-bd_sf"/>
</dbReference>
<dbReference type="InterPro" id="IPR000600">
    <property type="entry name" value="ROK"/>
</dbReference>
<dbReference type="Proteomes" id="UP000033452">
    <property type="component" value="Unassembled WGS sequence"/>
</dbReference>
<sequence length="393" mass="43295">MKGSNAKQNKSINLRLVLSQIVTQGPISRVEIARNTQLTKQTITNMVEELLSVQLVEETGIKKSEGAGKPSKMLVLNKRAAYTLAVRIVDSELEVGLFYLNGELLNRLHTRLESNDVLLNKIQYLIDTLLTVANLSVTQVLGCGLSVQLSHLKGVEIFAHNRQLQQQLADTLAVPVALESTASACASYQMLFGEARLLDSFVYVHLGNQVESAVVYERRILLGQNGLTGALGELFVTPETDEDTAELGRLNDFASLSALKQSLGRPGCSTEELHHQLQEHPVIERWLEQAAEPMRIAIHSLESVLNTQTIILGGDINDWLLDKLTSELRPFIPSIAQFGERQVVRLVKTPDVANIALKGIATLPLHSALSAKNMQTLYLPALNQPSELQELVF</sequence>
<dbReference type="SUPFAM" id="SSF53067">
    <property type="entry name" value="Actin-like ATPase domain"/>
    <property type="match status" value="2"/>
</dbReference>
<evidence type="ECO:0000313" key="3">
    <source>
        <dbReference type="Proteomes" id="UP000033452"/>
    </source>
</evidence>
<dbReference type="Gene3D" id="1.10.10.10">
    <property type="entry name" value="Winged helix-like DNA-binding domain superfamily/Winged helix DNA-binding domain"/>
    <property type="match status" value="1"/>
</dbReference>
<evidence type="ECO:0000313" key="2">
    <source>
        <dbReference type="EMBL" id="KJZ08295.1"/>
    </source>
</evidence>
<protein>
    <submittedName>
        <fullName evidence="2">ROK family transcriptional regulator</fullName>
    </submittedName>
</protein>
<comment type="caution">
    <text evidence="2">The sequence shown here is derived from an EMBL/GenBank/DDBJ whole genome shotgun (WGS) entry which is preliminary data.</text>
</comment>
<dbReference type="SUPFAM" id="SSF46785">
    <property type="entry name" value="Winged helix' DNA-binding domain"/>
    <property type="match status" value="1"/>
</dbReference>
<comment type="similarity">
    <text evidence="1">Belongs to the ROK (NagC/XylR) family.</text>
</comment>
<dbReference type="PANTHER" id="PTHR18964:SF149">
    <property type="entry name" value="BIFUNCTIONAL UDP-N-ACETYLGLUCOSAMINE 2-EPIMERASE_N-ACETYLMANNOSAMINE KINASE"/>
    <property type="match status" value="1"/>
</dbReference>
<proteinExistence type="inferred from homology"/>
<gene>
    <name evidence="2" type="ORF">TW77_12845</name>
</gene>
<reference evidence="2 3" key="1">
    <citation type="journal article" date="2015" name="BMC Genomics">
        <title>Genome mining reveals unlocked bioactive potential of marine Gram-negative bacteria.</title>
        <authorList>
            <person name="Machado H."/>
            <person name="Sonnenschein E.C."/>
            <person name="Melchiorsen J."/>
            <person name="Gram L."/>
        </authorList>
    </citation>
    <scope>NUCLEOTIDE SEQUENCE [LARGE SCALE GENOMIC DNA]</scope>
    <source>
        <strain evidence="2 3">S2471</strain>
    </source>
</reference>
<name>A0A0F4QM00_9GAMM</name>